<name>A0A1S0TWH9_LOALO</name>
<organism evidence="2">
    <name type="scientific">Loa loa</name>
    <name type="common">Eye worm</name>
    <name type="synonym">Filaria loa</name>
    <dbReference type="NCBI Taxonomy" id="7209"/>
    <lineage>
        <taxon>Eukaryota</taxon>
        <taxon>Metazoa</taxon>
        <taxon>Ecdysozoa</taxon>
        <taxon>Nematoda</taxon>
        <taxon>Chromadorea</taxon>
        <taxon>Rhabditida</taxon>
        <taxon>Spirurina</taxon>
        <taxon>Spiruromorpha</taxon>
        <taxon>Filarioidea</taxon>
        <taxon>Onchocercidae</taxon>
        <taxon>Loa</taxon>
    </lineage>
</organism>
<protein>
    <submittedName>
        <fullName evidence="2">Uncharacterized protein</fullName>
    </submittedName>
</protein>
<evidence type="ECO:0000256" key="1">
    <source>
        <dbReference type="SAM" id="MobiDB-lite"/>
    </source>
</evidence>
<dbReference type="AlphaFoldDB" id="A0A1S0TWH9"/>
<dbReference type="GeneID" id="9944504"/>
<gene>
    <name evidence="2" type="ORF">LOAG_07086</name>
</gene>
<feature type="region of interest" description="Disordered" evidence="1">
    <location>
        <begin position="38"/>
        <end position="105"/>
    </location>
</feature>
<feature type="compositionally biased region" description="Basic and acidic residues" evidence="1">
    <location>
        <begin position="73"/>
        <end position="89"/>
    </location>
</feature>
<sequence length="166" mass="18426">MDKAEKGNECKSCTMKGDESNEIRCELQQVNGYNVELAEQQDDITNLKENSQESESNHSTNTAKCSNSTNDETLVKKENSEIITKEKVSEAIPSKTSISSSSLSSKNMLESSLSSSSSSSNGNNAISNVQGECRTSVLIKKQMNEIDKEINRRIQNRNIKKVCFEF</sequence>
<dbReference type="RefSeq" id="XP_003142668.1">
    <property type="nucleotide sequence ID" value="XM_003142620.1"/>
</dbReference>
<accession>A0A1S0TWH9</accession>
<dbReference type="OrthoDB" id="5877592at2759"/>
<feature type="compositionally biased region" description="Low complexity" evidence="1">
    <location>
        <begin position="90"/>
        <end position="105"/>
    </location>
</feature>
<dbReference type="CTD" id="9944504"/>
<dbReference type="EMBL" id="JH712282">
    <property type="protein sequence ID" value="EFO21402.1"/>
    <property type="molecule type" value="Genomic_DNA"/>
</dbReference>
<reference evidence="2" key="1">
    <citation type="submission" date="2012-04" db="EMBL/GenBank/DDBJ databases">
        <title>The Genome Sequence of Loa loa.</title>
        <authorList>
            <consortium name="The Broad Institute Genome Sequencing Platform"/>
            <consortium name="Broad Institute Genome Sequencing Center for Infectious Disease"/>
            <person name="Nutman T.B."/>
            <person name="Fink D.L."/>
            <person name="Russ C."/>
            <person name="Young S."/>
            <person name="Zeng Q."/>
            <person name="Gargeya S."/>
            <person name="Alvarado L."/>
            <person name="Berlin A."/>
            <person name="Chapman S.B."/>
            <person name="Chen Z."/>
            <person name="Freedman E."/>
            <person name="Gellesch M."/>
            <person name="Goldberg J."/>
            <person name="Griggs A."/>
            <person name="Gujja S."/>
            <person name="Heilman E.R."/>
            <person name="Heiman D."/>
            <person name="Howarth C."/>
            <person name="Mehta T."/>
            <person name="Neiman D."/>
            <person name="Pearson M."/>
            <person name="Roberts A."/>
            <person name="Saif S."/>
            <person name="Shea T."/>
            <person name="Shenoy N."/>
            <person name="Sisk P."/>
            <person name="Stolte C."/>
            <person name="Sykes S."/>
            <person name="White J."/>
            <person name="Yandava C."/>
            <person name="Haas B."/>
            <person name="Henn M.R."/>
            <person name="Nusbaum C."/>
            <person name="Birren B."/>
        </authorList>
    </citation>
    <scope>NUCLEOTIDE SEQUENCE [LARGE SCALE GENOMIC DNA]</scope>
</reference>
<dbReference type="KEGG" id="loa:LOAG_07086"/>
<proteinExistence type="predicted"/>
<dbReference type="InParanoid" id="A0A1S0TWH9"/>
<evidence type="ECO:0000313" key="2">
    <source>
        <dbReference type="EMBL" id="EFO21402.1"/>
    </source>
</evidence>
<feature type="compositionally biased region" description="Polar residues" evidence="1">
    <location>
        <begin position="43"/>
        <end position="72"/>
    </location>
</feature>